<proteinExistence type="inferred from homology"/>
<dbReference type="GO" id="GO:0046872">
    <property type="term" value="F:metal ion binding"/>
    <property type="evidence" value="ECO:0007669"/>
    <property type="project" value="UniProtKB-KW"/>
</dbReference>
<keyword evidence="6 17" id="KW-0004">4Fe-4S</keyword>
<evidence type="ECO:0000256" key="5">
    <source>
        <dbReference type="ARBA" id="ARBA00016895"/>
    </source>
</evidence>
<keyword evidence="10 17" id="KW-0560">Oxidoreductase</keyword>
<reference evidence="18" key="2">
    <citation type="journal article" date="2021" name="PeerJ">
        <title>Extensive microbial diversity within the chicken gut microbiome revealed by metagenomics and culture.</title>
        <authorList>
            <person name="Gilroy R."/>
            <person name="Ravi A."/>
            <person name="Getino M."/>
            <person name="Pursley I."/>
            <person name="Horton D.L."/>
            <person name="Alikhan N.F."/>
            <person name="Baker D."/>
            <person name="Gharbi K."/>
            <person name="Hall N."/>
            <person name="Watson M."/>
            <person name="Adriaenssens E.M."/>
            <person name="Foster-Nyarko E."/>
            <person name="Jarju S."/>
            <person name="Secka A."/>
            <person name="Antonio M."/>
            <person name="Oren A."/>
            <person name="Chaudhuri R.R."/>
            <person name="La Ragione R."/>
            <person name="Hildebrand F."/>
            <person name="Pallen M.J."/>
        </authorList>
    </citation>
    <scope>NUCLEOTIDE SEQUENCE</scope>
    <source>
        <strain evidence="18">ChiHjej12B11-7776</strain>
    </source>
</reference>
<comment type="caution">
    <text evidence="18">The sequence shown here is derived from an EMBL/GenBank/DDBJ whole genome shotgun (WGS) entry which is preliminary data.</text>
</comment>
<dbReference type="PANTHER" id="PTHR36701">
    <property type="entry name" value="EPOXYQUEUOSINE REDUCTASE QUEH"/>
    <property type="match status" value="1"/>
</dbReference>
<evidence type="ECO:0000256" key="16">
    <source>
        <dbReference type="ARBA" id="ARBA00047415"/>
    </source>
</evidence>
<gene>
    <name evidence="17" type="primary">queH</name>
    <name evidence="18" type="ORF">IAC72_04375</name>
</gene>
<feature type="disulfide bond" description="Redox-active" evidence="17">
    <location>
        <begin position="197"/>
        <end position="199"/>
    </location>
</feature>
<evidence type="ECO:0000256" key="17">
    <source>
        <dbReference type="HAMAP-Rule" id="MF_02089"/>
    </source>
</evidence>
<dbReference type="AlphaFoldDB" id="A0A9D1SQ31"/>
<comment type="similarity">
    <text evidence="3 17">Belongs to the QueH family.</text>
</comment>
<dbReference type="HAMAP" id="MF_02089">
    <property type="entry name" value="QueH"/>
    <property type="match status" value="1"/>
</dbReference>
<dbReference type="EC" id="1.17.99.6" evidence="4 17"/>
<feature type="binding site" evidence="17">
    <location>
        <position position="26"/>
    </location>
    <ligand>
        <name>[4Fe-4S] cluster</name>
        <dbReference type="ChEBI" id="CHEBI:49883"/>
    </ligand>
</feature>
<name>A0A9D1SQ31_9BACT</name>
<evidence type="ECO:0000256" key="2">
    <source>
        <dbReference type="ARBA" id="ARBA00004691"/>
    </source>
</evidence>
<keyword evidence="7 17" id="KW-0819">tRNA processing</keyword>
<keyword evidence="12 17" id="KW-0411">Iron-sulfur</keyword>
<dbReference type="Proteomes" id="UP000886852">
    <property type="component" value="Unassembled WGS sequence"/>
</dbReference>
<dbReference type="PANTHER" id="PTHR36701:SF1">
    <property type="entry name" value="EPOXYQUEUOSINE REDUCTASE QUEH"/>
    <property type="match status" value="1"/>
</dbReference>
<reference evidence="18" key="1">
    <citation type="submission" date="2020-10" db="EMBL/GenBank/DDBJ databases">
        <authorList>
            <person name="Gilroy R."/>
        </authorList>
    </citation>
    <scope>NUCLEOTIDE SEQUENCE</scope>
    <source>
        <strain evidence="18">ChiHjej12B11-7776</strain>
    </source>
</reference>
<organism evidence="18 19">
    <name type="scientific">Candidatus Fimimonas merdipullorum</name>
    <dbReference type="NCBI Taxonomy" id="2840822"/>
    <lineage>
        <taxon>Bacteria</taxon>
        <taxon>Pseudomonadati</taxon>
        <taxon>Myxococcota</taxon>
        <taxon>Myxococcia</taxon>
        <taxon>Myxococcales</taxon>
        <taxon>Cystobacterineae</taxon>
        <taxon>Myxococcaceae</taxon>
        <taxon>Myxococcaceae incertae sedis</taxon>
        <taxon>Candidatus Fimimonas</taxon>
    </lineage>
</organism>
<dbReference type="EMBL" id="DVOC01000074">
    <property type="protein sequence ID" value="HIU91225.1"/>
    <property type="molecule type" value="Genomic_DNA"/>
</dbReference>
<evidence type="ECO:0000256" key="15">
    <source>
        <dbReference type="ARBA" id="ARBA00031446"/>
    </source>
</evidence>
<evidence type="ECO:0000256" key="12">
    <source>
        <dbReference type="ARBA" id="ARBA00023014"/>
    </source>
</evidence>
<evidence type="ECO:0000256" key="1">
    <source>
        <dbReference type="ARBA" id="ARBA00002268"/>
    </source>
</evidence>
<keyword evidence="14 17" id="KW-0676">Redox-active center</keyword>
<comment type="catalytic activity">
    <reaction evidence="16 17">
        <text>epoxyqueuosine(34) in tRNA + AH2 = queuosine(34) in tRNA + A + H2O</text>
        <dbReference type="Rhea" id="RHEA:32159"/>
        <dbReference type="Rhea" id="RHEA-COMP:18571"/>
        <dbReference type="Rhea" id="RHEA-COMP:18582"/>
        <dbReference type="ChEBI" id="CHEBI:13193"/>
        <dbReference type="ChEBI" id="CHEBI:15377"/>
        <dbReference type="ChEBI" id="CHEBI:17499"/>
        <dbReference type="ChEBI" id="CHEBI:194431"/>
        <dbReference type="ChEBI" id="CHEBI:194443"/>
        <dbReference type="EC" id="1.17.99.6"/>
    </reaction>
</comment>
<keyword evidence="9 17" id="KW-0671">Queuosine biosynthesis</keyword>
<evidence type="ECO:0000256" key="8">
    <source>
        <dbReference type="ARBA" id="ARBA00022723"/>
    </source>
</evidence>
<comment type="function">
    <text evidence="1 17">Catalyzes the conversion of epoxyqueuosine (oQ) to queuosine (Q), which is a hypermodified base found in the wobble positions of tRNA(Asp), tRNA(Asn), tRNA(His) and tRNA(Tyr).</text>
</comment>
<dbReference type="GO" id="GO:0052693">
    <property type="term" value="F:epoxyqueuosine reductase activity"/>
    <property type="evidence" value="ECO:0007669"/>
    <property type="project" value="UniProtKB-UniRule"/>
</dbReference>
<keyword evidence="11 17" id="KW-0408">Iron</keyword>
<evidence type="ECO:0000256" key="9">
    <source>
        <dbReference type="ARBA" id="ARBA00022785"/>
    </source>
</evidence>
<sequence>MNLNYDRQFEEIKKQRAGSRLLLHVCCAPCATSCLTRVLDAFDVTLYFHNDNVFPLTEWEKRLNEVRRLTEIVNGGNFETRALSPLKLEVKPFDYDVFLQYAKGLERQREGGLRCAACFEMRLDATAKHAKEHGFDLFGTTLTVSPYKNSALLNQVGERAAAKYGADFLYSDFKKRGGYNESIRLSQKYALYRQHYCGCSFSLAQLPQPDVDATAR</sequence>
<accession>A0A9D1SQ31</accession>
<protein>
    <recommendedName>
        <fullName evidence="5 17">Epoxyqueuosine reductase QueH</fullName>
        <ecNumber evidence="4 17">1.17.99.6</ecNumber>
    </recommendedName>
    <alternativeName>
        <fullName evidence="15 17">Queuosine biosynthesis protein QueH</fullName>
    </alternativeName>
</protein>
<feature type="binding site" evidence="17">
    <location>
        <position position="118"/>
    </location>
    <ligand>
        <name>[4Fe-4S] cluster</name>
        <dbReference type="ChEBI" id="CHEBI:49883"/>
    </ligand>
</feature>
<evidence type="ECO:0000256" key="10">
    <source>
        <dbReference type="ARBA" id="ARBA00023002"/>
    </source>
</evidence>
<evidence type="ECO:0000256" key="11">
    <source>
        <dbReference type="ARBA" id="ARBA00023004"/>
    </source>
</evidence>
<evidence type="ECO:0000256" key="6">
    <source>
        <dbReference type="ARBA" id="ARBA00022485"/>
    </source>
</evidence>
<evidence type="ECO:0000256" key="14">
    <source>
        <dbReference type="ARBA" id="ARBA00023284"/>
    </source>
</evidence>
<comment type="pathway">
    <text evidence="2 17">tRNA modification; tRNA-queuosine biosynthesis.</text>
</comment>
<dbReference type="GO" id="GO:0051539">
    <property type="term" value="F:4 iron, 4 sulfur cluster binding"/>
    <property type="evidence" value="ECO:0007669"/>
    <property type="project" value="UniProtKB-UniRule"/>
</dbReference>
<evidence type="ECO:0000313" key="18">
    <source>
        <dbReference type="EMBL" id="HIU91225.1"/>
    </source>
</evidence>
<evidence type="ECO:0000256" key="7">
    <source>
        <dbReference type="ARBA" id="ARBA00022694"/>
    </source>
</evidence>
<dbReference type="Pfam" id="PF02677">
    <property type="entry name" value="QueH"/>
    <property type="match status" value="1"/>
</dbReference>
<keyword evidence="13 17" id="KW-1015">Disulfide bond</keyword>
<dbReference type="InterPro" id="IPR003828">
    <property type="entry name" value="QueH"/>
</dbReference>
<evidence type="ECO:0000256" key="3">
    <source>
        <dbReference type="ARBA" id="ARBA00008207"/>
    </source>
</evidence>
<dbReference type="GO" id="GO:0008616">
    <property type="term" value="P:tRNA queuosine(34) biosynthetic process"/>
    <property type="evidence" value="ECO:0007669"/>
    <property type="project" value="UniProtKB-UniRule"/>
</dbReference>
<keyword evidence="8 17" id="KW-0479">Metal-binding</keyword>
<feature type="binding site" evidence="17">
    <location>
        <position position="27"/>
    </location>
    <ligand>
        <name>[4Fe-4S] cluster</name>
        <dbReference type="ChEBI" id="CHEBI:49883"/>
    </ligand>
</feature>
<evidence type="ECO:0000313" key="19">
    <source>
        <dbReference type="Proteomes" id="UP000886852"/>
    </source>
</evidence>
<evidence type="ECO:0000256" key="13">
    <source>
        <dbReference type="ARBA" id="ARBA00023157"/>
    </source>
</evidence>
<feature type="binding site" evidence="17">
    <location>
        <position position="115"/>
    </location>
    <ligand>
        <name>[4Fe-4S] cluster</name>
        <dbReference type="ChEBI" id="CHEBI:49883"/>
    </ligand>
</feature>
<evidence type="ECO:0000256" key="4">
    <source>
        <dbReference type="ARBA" id="ARBA00012622"/>
    </source>
</evidence>